<dbReference type="InterPro" id="IPR032808">
    <property type="entry name" value="DoxX"/>
</dbReference>
<name>A0A2Z4JBV2_9ACTN</name>
<keyword evidence="4 5" id="KW-0472">Membrane</keyword>
<accession>A0A2Z4JBV2</accession>
<comment type="subcellular location">
    <subcellularLocation>
        <location evidence="1">Membrane</location>
        <topology evidence="1">Multi-pass membrane protein</topology>
    </subcellularLocation>
</comment>
<dbReference type="Pfam" id="PF13564">
    <property type="entry name" value="DoxX_2"/>
    <property type="match status" value="1"/>
</dbReference>
<evidence type="ECO:0000313" key="6">
    <source>
        <dbReference type="EMBL" id="AWW42702.1"/>
    </source>
</evidence>
<keyword evidence="3 5" id="KW-1133">Transmembrane helix</keyword>
<dbReference type="Proteomes" id="UP000249616">
    <property type="component" value="Chromosome"/>
</dbReference>
<dbReference type="EMBL" id="CP030073">
    <property type="protein sequence ID" value="AWW42702.1"/>
    <property type="molecule type" value="Genomic_DNA"/>
</dbReference>
<dbReference type="RefSeq" id="WP_112442488.1">
    <property type="nucleotide sequence ID" value="NZ_CP030073.1"/>
</dbReference>
<evidence type="ECO:0000313" key="7">
    <source>
        <dbReference type="Proteomes" id="UP000249616"/>
    </source>
</evidence>
<keyword evidence="7" id="KW-1185">Reference proteome</keyword>
<feature type="transmembrane region" description="Helical" evidence="5">
    <location>
        <begin position="129"/>
        <end position="145"/>
    </location>
</feature>
<dbReference type="AlphaFoldDB" id="A0A2Z4JBV2"/>
<evidence type="ECO:0000256" key="2">
    <source>
        <dbReference type="ARBA" id="ARBA00022692"/>
    </source>
</evidence>
<evidence type="ECO:0000256" key="5">
    <source>
        <dbReference type="SAM" id="Phobius"/>
    </source>
</evidence>
<evidence type="ECO:0000256" key="4">
    <source>
        <dbReference type="ARBA" id="ARBA00023136"/>
    </source>
</evidence>
<dbReference type="GO" id="GO:0016020">
    <property type="term" value="C:membrane"/>
    <property type="evidence" value="ECO:0007669"/>
    <property type="project" value="UniProtKB-SubCell"/>
</dbReference>
<feature type="transmembrane region" description="Helical" evidence="5">
    <location>
        <begin position="40"/>
        <end position="60"/>
    </location>
</feature>
<reference evidence="6 7" key="1">
    <citation type="journal article" date="2019" name="Int. J. Syst. Evol. Microbiol.">
        <title>Streptomyces cadmiisoli sp. nov., a novel actinomycete isolated from cadmium-contaminated soil.</title>
        <authorList>
            <person name="Li K."/>
            <person name="Tang X."/>
            <person name="Zhao J."/>
            <person name="Guo Y."/>
            <person name="Tang Y."/>
            <person name="Gao J."/>
        </authorList>
    </citation>
    <scope>NUCLEOTIDE SEQUENCE [LARGE SCALE GENOMIC DNA]</scope>
    <source>
        <strain evidence="6 7">ZFG47</strain>
    </source>
</reference>
<organism evidence="6 7">
    <name type="scientific">Streptomyces cadmiisoli</name>
    <dbReference type="NCBI Taxonomy" id="2184053"/>
    <lineage>
        <taxon>Bacteria</taxon>
        <taxon>Bacillati</taxon>
        <taxon>Actinomycetota</taxon>
        <taxon>Actinomycetes</taxon>
        <taxon>Kitasatosporales</taxon>
        <taxon>Streptomycetaceae</taxon>
        <taxon>Streptomyces</taxon>
        <taxon>Streptomyces aurantiacus group</taxon>
    </lineage>
</organism>
<feature type="transmembrane region" description="Helical" evidence="5">
    <location>
        <begin position="80"/>
        <end position="98"/>
    </location>
</feature>
<gene>
    <name evidence="6" type="ORF">DN051_28535</name>
</gene>
<feature type="transmembrane region" description="Helical" evidence="5">
    <location>
        <begin position="105"/>
        <end position="123"/>
    </location>
</feature>
<evidence type="ECO:0000256" key="1">
    <source>
        <dbReference type="ARBA" id="ARBA00004141"/>
    </source>
</evidence>
<proteinExistence type="predicted"/>
<dbReference type="KEGG" id="scad:DN051_28535"/>
<protein>
    <submittedName>
        <fullName evidence="6">DoxX family protein</fullName>
    </submittedName>
</protein>
<evidence type="ECO:0000256" key="3">
    <source>
        <dbReference type="ARBA" id="ARBA00022989"/>
    </source>
</evidence>
<sequence>MPDPTAPFTPVTSATSAASAVTRGTSVAESETARGRRARAALRALQVVLALFFAFASAFPKLIGHSSAAEIFQEMGWGSAGMYAVGALELAGAAGLVLPLVQSAAAIGLSGLMVGAFVVQLTVFDGEQAATPVILLVPLTLIAWARRRQNKQLLRVVRRRG</sequence>
<keyword evidence="2 5" id="KW-0812">Transmembrane</keyword>